<dbReference type="PANTHER" id="PTHR22914">
    <property type="entry name" value="CHITIN SYNTHASE"/>
    <property type="match status" value="1"/>
</dbReference>
<evidence type="ECO:0000256" key="2">
    <source>
        <dbReference type="ARBA" id="ARBA00022692"/>
    </source>
</evidence>
<comment type="subcellular location">
    <subcellularLocation>
        <location evidence="1">Membrane</location>
        <topology evidence="1">Multi-pass membrane protein</topology>
    </subcellularLocation>
</comment>
<evidence type="ECO:0000256" key="4">
    <source>
        <dbReference type="SAM" id="Phobius"/>
    </source>
</evidence>
<feature type="transmembrane region" description="Helical" evidence="4">
    <location>
        <begin position="62"/>
        <end position="81"/>
    </location>
</feature>
<feature type="transmembrane region" description="Helical" evidence="4">
    <location>
        <begin position="30"/>
        <end position="50"/>
    </location>
</feature>
<dbReference type="InterPro" id="IPR004835">
    <property type="entry name" value="Chitin_synth"/>
</dbReference>
<accession>A0A7R8VGW6</accession>
<reference evidence="5" key="1">
    <citation type="submission" date="2020-11" db="EMBL/GenBank/DDBJ databases">
        <authorList>
            <person name="Tran Van P."/>
        </authorList>
    </citation>
    <scope>NUCLEOTIDE SEQUENCE</scope>
</reference>
<sequence length="441" mass="49753">MAMIISTVYGLVMMAVVVGIALQIKEDGPLAPASMFFFVFAGELIIAGLLHPREINCLPAMLIYYITVPSMYMLLILYSLFNMNNISWGTREAPVTPGADKTKKVYLEEEGRSPLEPIVKTNTLRGYPTLYTYYTRDRRTGGYCCSGKPYGDDKLQQAIKRNRLQSYTSQLESVLRDTTTTDKYLPHCTEGGTKAPPHWPLACPFQGCAKWPPPHEIEEEKKKAEEEAKLKKKKKPFFGFLQGNNKSPEEEGSIEFSLAGLFKCMLCTHPKSVDDKLQLARIAESINSIGRRIEMIERRIDPTVPSRRRGSMSINGHTVSLQEEPEEEDSYSDSIEDMGGEVVSEQIYQRDITGECVCLQKKLEKGLREMRNKYVFAFIMLNSLFVLAIFLLQLNQDQMHISWPLGAKSSISFNSTSNEACTHFTLSLGYFRDGALNPSNP</sequence>
<gene>
    <name evidence="5" type="ORF">TDIB3V08_LOCUS4644</name>
</gene>
<keyword evidence="4" id="KW-1133">Transmembrane helix</keyword>
<protein>
    <submittedName>
        <fullName evidence="5">Uncharacterized protein</fullName>
    </submittedName>
</protein>
<dbReference type="PANTHER" id="PTHR22914:SF14">
    <property type="entry name" value="CHITIN SYNTHASE"/>
    <property type="match status" value="1"/>
</dbReference>
<feature type="transmembrane region" description="Helical" evidence="4">
    <location>
        <begin position="374"/>
        <end position="392"/>
    </location>
</feature>
<dbReference type="EMBL" id="OA566140">
    <property type="protein sequence ID" value="CAD7198363.1"/>
    <property type="molecule type" value="Genomic_DNA"/>
</dbReference>
<name>A0A7R8VGW6_TIMDO</name>
<dbReference type="GO" id="GO:0071944">
    <property type="term" value="C:cell periphery"/>
    <property type="evidence" value="ECO:0007669"/>
    <property type="project" value="TreeGrafter"/>
</dbReference>
<proteinExistence type="predicted"/>
<keyword evidence="3 4" id="KW-0472">Membrane</keyword>
<feature type="transmembrane region" description="Helical" evidence="4">
    <location>
        <begin position="7"/>
        <end position="24"/>
    </location>
</feature>
<evidence type="ECO:0000256" key="3">
    <source>
        <dbReference type="ARBA" id="ARBA00023136"/>
    </source>
</evidence>
<organism evidence="5">
    <name type="scientific">Timema douglasi</name>
    <name type="common">Walking stick</name>
    <dbReference type="NCBI Taxonomy" id="61478"/>
    <lineage>
        <taxon>Eukaryota</taxon>
        <taxon>Metazoa</taxon>
        <taxon>Ecdysozoa</taxon>
        <taxon>Arthropoda</taxon>
        <taxon>Hexapoda</taxon>
        <taxon>Insecta</taxon>
        <taxon>Pterygota</taxon>
        <taxon>Neoptera</taxon>
        <taxon>Polyneoptera</taxon>
        <taxon>Phasmatodea</taxon>
        <taxon>Timematodea</taxon>
        <taxon>Timematoidea</taxon>
        <taxon>Timematidae</taxon>
        <taxon>Timema</taxon>
    </lineage>
</organism>
<evidence type="ECO:0000313" key="5">
    <source>
        <dbReference type="EMBL" id="CAD7198363.1"/>
    </source>
</evidence>
<dbReference type="GO" id="GO:0006031">
    <property type="term" value="P:chitin biosynthetic process"/>
    <property type="evidence" value="ECO:0007669"/>
    <property type="project" value="TreeGrafter"/>
</dbReference>
<dbReference type="AlphaFoldDB" id="A0A7R8VGW6"/>
<dbReference type="GO" id="GO:0004100">
    <property type="term" value="F:chitin synthase activity"/>
    <property type="evidence" value="ECO:0007669"/>
    <property type="project" value="InterPro"/>
</dbReference>
<evidence type="ECO:0000256" key="1">
    <source>
        <dbReference type="ARBA" id="ARBA00004141"/>
    </source>
</evidence>
<keyword evidence="2 4" id="KW-0812">Transmembrane</keyword>
<dbReference type="GO" id="GO:0016020">
    <property type="term" value="C:membrane"/>
    <property type="evidence" value="ECO:0007669"/>
    <property type="project" value="UniProtKB-SubCell"/>
</dbReference>